<sequence length="150" mass="16887">MQGPKFPTTCSPVEGAYSQLDRGNSVHGDRSRSRQASPKSAGNTMEHELSGVGAWAIPYHEVTVPSSVEIGTAQGGNKFSFRDKSILCKQYVRAIMLPPDSSQLRTTATSYDARRRISLEHHVQLERRRVEYGMLERYLEEMSRPLIFSQ</sequence>
<feature type="compositionally biased region" description="Polar residues" evidence="1">
    <location>
        <begin position="34"/>
        <end position="43"/>
    </location>
</feature>
<dbReference type="RefSeq" id="XP_062749305.1">
    <property type="nucleotide sequence ID" value="XM_062886241.1"/>
</dbReference>
<evidence type="ECO:0000256" key="1">
    <source>
        <dbReference type="SAM" id="MobiDB-lite"/>
    </source>
</evidence>
<name>A0ABR0GX46_9PEZI</name>
<comment type="caution">
    <text evidence="2">The sequence shown here is derived from an EMBL/GenBank/DDBJ whole genome shotgun (WGS) entry which is preliminary data.</text>
</comment>
<protein>
    <submittedName>
        <fullName evidence="2">Uncharacterized protein</fullName>
    </submittedName>
</protein>
<keyword evidence="3" id="KW-1185">Reference proteome</keyword>
<dbReference type="EMBL" id="JAFFHA010000001">
    <property type="protein sequence ID" value="KAK4660335.1"/>
    <property type="molecule type" value="Genomic_DNA"/>
</dbReference>
<evidence type="ECO:0000313" key="2">
    <source>
        <dbReference type="EMBL" id="KAK4660335.1"/>
    </source>
</evidence>
<proteinExistence type="predicted"/>
<organism evidence="2 3">
    <name type="scientific">Podospora pseudocomata</name>
    <dbReference type="NCBI Taxonomy" id="2093779"/>
    <lineage>
        <taxon>Eukaryota</taxon>
        <taxon>Fungi</taxon>
        <taxon>Dikarya</taxon>
        <taxon>Ascomycota</taxon>
        <taxon>Pezizomycotina</taxon>
        <taxon>Sordariomycetes</taxon>
        <taxon>Sordariomycetidae</taxon>
        <taxon>Sordariales</taxon>
        <taxon>Podosporaceae</taxon>
        <taxon>Podospora</taxon>
    </lineage>
</organism>
<dbReference type="GeneID" id="87906148"/>
<evidence type="ECO:0000313" key="3">
    <source>
        <dbReference type="Proteomes" id="UP001323405"/>
    </source>
</evidence>
<feature type="region of interest" description="Disordered" evidence="1">
    <location>
        <begin position="1"/>
        <end position="47"/>
    </location>
</feature>
<accession>A0ABR0GX46</accession>
<reference evidence="2 3" key="1">
    <citation type="journal article" date="2023" name="bioRxiv">
        <title>High-quality genome assemblies of four members of thePodospora anserinaspecies complex.</title>
        <authorList>
            <person name="Ament-Velasquez S.L."/>
            <person name="Vogan A.A."/>
            <person name="Wallerman O."/>
            <person name="Hartmann F."/>
            <person name="Gautier V."/>
            <person name="Silar P."/>
            <person name="Giraud T."/>
            <person name="Johannesson H."/>
        </authorList>
    </citation>
    <scope>NUCLEOTIDE SEQUENCE [LARGE SCALE GENOMIC DNA]</scope>
    <source>
        <strain evidence="2 3">CBS 415.72m</strain>
    </source>
</reference>
<dbReference type="Proteomes" id="UP001323405">
    <property type="component" value="Unassembled WGS sequence"/>
</dbReference>
<gene>
    <name evidence="2" type="ORF">QC762_118047</name>
</gene>